<comment type="caution">
    <text evidence="2">The sequence shown here is derived from an EMBL/GenBank/DDBJ whole genome shotgun (WGS) entry which is preliminary data.</text>
</comment>
<accession>A0A6G3QYT9</accession>
<dbReference type="AlphaFoldDB" id="A0A6G3QYT9"/>
<keyword evidence="1" id="KW-1133">Transmembrane helix</keyword>
<reference evidence="2" key="1">
    <citation type="submission" date="2020-01" db="EMBL/GenBank/DDBJ databases">
        <title>Insect and environment-associated Actinomycetes.</title>
        <authorList>
            <person name="Currrie C."/>
            <person name="Chevrette M."/>
            <person name="Carlson C."/>
            <person name="Stubbendieck R."/>
            <person name="Wendt-Pienkowski E."/>
        </authorList>
    </citation>
    <scope>NUCLEOTIDE SEQUENCE</scope>
    <source>
        <strain evidence="2">SID14436</strain>
    </source>
</reference>
<evidence type="ECO:0000313" key="2">
    <source>
        <dbReference type="EMBL" id="NEA88659.1"/>
    </source>
</evidence>
<protein>
    <submittedName>
        <fullName evidence="2">Uncharacterized protein</fullName>
    </submittedName>
</protein>
<proteinExistence type="predicted"/>
<name>A0A6G3QYT9_9ACTN</name>
<feature type="transmembrane region" description="Helical" evidence="1">
    <location>
        <begin position="22"/>
        <end position="45"/>
    </location>
</feature>
<gene>
    <name evidence="2" type="ORF">G3I53_22120</name>
</gene>
<sequence length="47" mass="4892">MRPASSSPSLPVSFERVLVTKFLLSLHVLAAIVAVGPVTVAASMFPP</sequence>
<feature type="non-terminal residue" evidence="2">
    <location>
        <position position="47"/>
    </location>
</feature>
<keyword evidence="1" id="KW-0472">Membrane</keyword>
<evidence type="ECO:0000256" key="1">
    <source>
        <dbReference type="SAM" id="Phobius"/>
    </source>
</evidence>
<organism evidence="2">
    <name type="scientific">Streptomyces sp. SID14436</name>
    <dbReference type="NCBI Taxonomy" id="2706070"/>
    <lineage>
        <taxon>Bacteria</taxon>
        <taxon>Bacillati</taxon>
        <taxon>Actinomycetota</taxon>
        <taxon>Actinomycetes</taxon>
        <taxon>Kitasatosporales</taxon>
        <taxon>Streptomycetaceae</taxon>
        <taxon>Streptomyces</taxon>
    </lineage>
</organism>
<dbReference type="EMBL" id="JAAGMD010000627">
    <property type="protein sequence ID" value="NEA88659.1"/>
    <property type="molecule type" value="Genomic_DNA"/>
</dbReference>
<keyword evidence="1" id="KW-0812">Transmembrane</keyword>